<dbReference type="InterPro" id="IPR019594">
    <property type="entry name" value="Glu/Gly-bd"/>
</dbReference>
<keyword evidence="11" id="KW-0325">Glycoprotein</keyword>
<dbReference type="Proteomes" id="UP000238479">
    <property type="component" value="Chromosome 1"/>
</dbReference>
<name>A0A2P6SDZ2_ROSCH</name>
<dbReference type="Pfam" id="PF10613">
    <property type="entry name" value="Lig_chan-Glu_bd"/>
    <property type="match status" value="1"/>
</dbReference>
<dbReference type="SUPFAM" id="SSF53850">
    <property type="entry name" value="Periplasmic binding protein-like II"/>
    <property type="match status" value="1"/>
</dbReference>
<keyword evidence="8 15" id="KW-0406">Ion transport</keyword>
<dbReference type="InterPro" id="IPR017103">
    <property type="entry name" value="Iontropic_Glu_rcpt_pln"/>
</dbReference>
<evidence type="ECO:0000256" key="4">
    <source>
        <dbReference type="ARBA" id="ARBA00022448"/>
    </source>
</evidence>
<comment type="subcellular location">
    <subcellularLocation>
        <location evidence="1">Membrane</location>
        <topology evidence="1">Multi-pass membrane protein</topology>
    </subcellularLocation>
</comment>
<dbReference type="FunFam" id="1.10.287.70:FF:000037">
    <property type="entry name" value="Glutamate receptor"/>
    <property type="match status" value="1"/>
</dbReference>
<organism evidence="18 19">
    <name type="scientific">Rosa chinensis</name>
    <name type="common">China rose</name>
    <dbReference type="NCBI Taxonomy" id="74649"/>
    <lineage>
        <taxon>Eukaryota</taxon>
        <taxon>Viridiplantae</taxon>
        <taxon>Streptophyta</taxon>
        <taxon>Embryophyta</taxon>
        <taxon>Tracheophyta</taxon>
        <taxon>Spermatophyta</taxon>
        <taxon>Magnoliopsida</taxon>
        <taxon>eudicotyledons</taxon>
        <taxon>Gunneridae</taxon>
        <taxon>Pentapetalae</taxon>
        <taxon>rosids</taxon>
        <taxon>fabids</taxon>
        <taxon>Rosales</taxon>
        <taxon>Rosaceae</taxon>
        <taxon>Rosoideae</taxon>
        <taxon>Rosoideae incertae sedis</taxon>
        <taxon>Rosa</taxon>
    </lineage>
</organism>
<feature type="transmembrane region" description="Helical" evidence="16">
    <location>
        <begin position="816"/>
        <end position="838"/>
    </location>
</feature>
<evidence type="ECO:0000256" key="8">
    <source>
        <dbReference type="ARBA" id="ARBA00023065"/>
    </source>
</evidence>
<comment type="function">
    <text evidence="15">Glutamate-gated receptor that probably acts as non-selective cation channel.</text>
</comment>
<dbReference type="Gene3D" id="3.40.190.10">
    <property type="entry name" value="Periplasmic binding protein-like II"/>
    <property type="match status" value="1"/>
</dbReference>
<dbReference type="OMA" id="NEMANGW"/>
<feature type="transmembrane region" description="Helical" evidence="16">
    <location>
        <begin position="612"/>
        <end position="632"/>
    </location>
</feature>
<dbReference type="InterPro" id="IPR001828">
    <property type="entry name" value="ANF_lig-bd_rcpt"/>
</dbReference>
<dbReference type="GO" id="GO:0015276">
    <property type="term" value="F:ligand-gated monoatomic ion channel activity"/>
    <property type="evidence" value="ECO:0007669"/>
    <property type="project" value="InterPro"/>
</dbReference>
<dbReference type="SUPFAM" id="SSF53822">
    <property type="entry name" value="Periplasmic binding protein-like I"/>
    <property type="match status" value="1"/>
</dbReference>
<dbReference type="CDD" id="cd13686">
    <property type="entry name" value="GluR_Plant"/>
    <property type="match status" value="1"/>
</dbReference>
<dbReference type="PANTHER" id="PTHR18966">
    <property type="entry name" value="IONOTROPIC GLUTAMATE RECEPTOR"/>
    <property type="match status" value="1"/>
</dbReference>
<feature type="transmembrane region" description="Helical" evidence="16">
    <location>
        <begin position="644"/>
        <end position="668"/>
    </location>
</feature>
<keyword evidence="5 16" id="KW-0812">Transmembrane</keyword>
<dbReference type="Gramene" id="PRQ56893">
    <property type="protein sequence ID" value="PRQ56893"/>
    <property type="gene ID" value="RchiOBHm_Chr1g0342301"/>
</dbReference>
<feature type="transmembrane region" description="Helical" evidence="16">
    <location>
        <begin position="581"/>
        <end position="600"/>
    </location>
</feature>
<dbReference type="SMART" id="SM00079">
    <property type="entry name" value="PBPe"/>
    <property type="match status" value="1"/>
</dbReference>
<sequence>MECRGLRQVIIPSFVTFCCLIGHLSANIEKLNYDVGSIMVEDQVHVGVILDMESKGKIVLSCISMALADFYHLHSNYSTRIVLYSRDSKVNLCLLSLDFLENIKVEAIIGAPKRAEANLLAELGEAAKIPLMSLSPARTDNKYPFFVEIMRADEAAEVKGISAIIEVFKWRDVILLYDSKEYERDFIPSLVKSFQEITHGSVAYKSSNIASSSSNEEITAELQKLINLKIKVFVVHVSHFFAPRLFLNAKKLGMMSEGYAWIMTSTSMNFLHSMNLSVIESMQGVLGFKSSIPASINLHSLTSRLRRKFYMEDPNMEAIRELSADGIWAYDATWALAEAVERARLKNSTTRSSKDGAVLLREILQTRFKGLSGEIQYVNGKLIPSEPFEIVNVIGKGEIKRIGFWPRKEEVKSGKGSPQQQLIHNGRNLASTIDLERIIWPGGSRRELSSSGTPKLKIGVPVRIGFKELVRVEHDLETNTIHVTGFSIDVFKAAIGALPYEVPYEFIPIEDANGNLAGTYNDLVYQVYLKKYDAVVGDVTITENRSQYVDFTIPYTDLGVGMLVPNAKENMWIFFKPLSTYLWLASAAFFILTSFVVWIIERPTNKEFQGTVEEQIGTLFWFSFSTLVFAYTEKLSNNLAKFVVIIWVFVVLILSSSYTATLASMMTVKQIELNSRGNYIGYQSGSLGVLVNLNLKAAKSYHSEEEYIDALSKGSKNGGVSGIIDEVPYINIFLAKYSADYSMIKTRAITNGFAFVFPKGSKLVHDVSRQIERLRQEEKLLEMEKTWFREKTTLMSDEDMTQSDPNTIDLYDFRGLFLISGASLAISLFFFVVLSTRFRNLFLGLMQLIRIELQRFRTFFSYIVCNGIEQNCMQVPTQVIVHAVH</sequence>
<reference evidence="18 19" key="1">
    <citation type="journal article" date="2018" name="Nat. Genet.">
        <title>The Rosa genome provides new insights in the design of modern roses.</title>
        <authorList>
            <person name="Bendahmane M."/>
        </authorList>
    </citation>
    <scope>NUCLEOTIDE SEQUENCE [LARGE SCALE GENOMIC DNA]</scope>
    <source>
        <strain evidence="19">cv. Old Blush</strain>
    </source>
</reference>
<dbReference type="InterPro" id="IPR015683">
    <property type="entry name" value="Ionotropic_Glu_rcpt"/>
</dbReference>
<evidence type="ECO:0000256" key="13">
    <source>
        <dbReference type="ARBA" id="ARBA00023303"/>
    </source>
</evidence>
<evidence type="ECO:0000256" key="12">
    <source>
        <dbReference type="ARBA" id="ARBA00023286"/>
    </source>
</evidence>
<keyword evidence="10 15" id="KW-0675">Receptor</keyword>
<dbReference type="GO" id="GO:0016020">
    <property type="term" value="C:membrane"/>
    <property type="evidence" value="ECO:0007669"/>
    <property type="project" value="UniProtKB-SubCell"/>
</dbReference>
<protein>
    <recommendedName>
        <fullName evidence="15">Glutamate receptor</fullName>
    </recommendedName>
</protein>
<evidence type="ECO:0000256" key="7">
    <source>
        <dbReference type="ARBA" id="ARBA00022989"/>
    </source>
</evidence>
<evidence type="ECO:0000256" key="5">
    <source>
        <dbReference type="ARBA" id="ARBA00022692"/>
    </source>
</evidence>
<evidence type="ECO:0000256" key="11">
    <source>
        <dbReference type="ARBA" id="ARBA00023180"/>
    </source>
</evidence>
<dbReference type="PIRSF" id="PIRSF037090">
    <property type="entry name" value="Iontro_Glu-like_rcpt_pln"/>
    <property type="match status" value="1"/>
</dbReference>
<comment type="caution">
    <text evidence="18">The sequence shown here is derived from an EMBL/GenBank/DDBJ whole genome shotgun (WGS) entry which is preliminary data.</text>
</comment>
<evidence type="ECO:0000256" key="3">
    <source>
        <dbReference type="ARBA" id="ARBA00011095"/>
    </source>
</evidence>
<comment type="function">
    <text evidence="14">Glutamate-gated receptor that probably acts as a non-selective cation channel. May be involved in light-signal transduction and calcium homeostasis via the regulation of calcium influx into cells.</text>
</comment>
<dbReference type="Pfam" id="PF01094">
    <property type="entry name" value="ANF_receptor"/>
    <property type="match status" value="1"/>
</dbReference>
<dbReference type="AlphaFoldDB" id="A0A2P6SDZ2"/>
<keyword evidence="4 15" id="KW-0813">Transport</keyword>
<evidence type="ECO:0000256" key="10">
    <source>
        <dbReference type="ARBA" id="ARBA00023170"/>
    </source>
</evidence>
<keyword evidence="6" id="KW-0732">Signal</keyword>
<dbReference type="InterPro" id="IPR028082">
    <property type="entry name" value="Peripla_BP_I"/>
</dbReference>
<evidence type="ECO:0000256" key="6">
    <source>
        <dbReference type="ARBA" id="ARBA00022729"/>
    </source>
</evidence>
<evidence type="ECO:0000256" key="15">
    <source>
        <dbReference type="PIRNR" id="PIRNR037090"/>
    </source>
</evidence>
<evidence type="ECO:0000313" key="18">
    <source>
        <dbReference type="EMBL" id="PRQ56893.1"/>
    </source>
</evidence>
<gene>
    <name evidence="18" type="ORF">RchiOBHm_Chr1g0342301</name>
</gene>
<feature type="domain" description="Ionotropic glutamate receptor C-terminal" evidence="17">
    <location>
        <begin position="457"/>
        <end position="790"/>
    </location>
</feature>
<dbReference type="InterPro" id="IPR044440">
    <property type="entry name" value="GABAb_receptor_plant_PBP1"/>
</dbReference>
<keyword evidence="12 15" id="KW-1071">Ligand-gated ion channel</keyword>
<keyword evidence="19" id="KW-1185">Reference proteome</keyword>
<dbReference type="CDD" id="cd19990">
    <property type="entry name" value="PBP1_GABAb_receptor_plant"/>
    <property type="match status" value="1"/>
</dbReference>
<proteinExistence type="inferred from homology"/>
<keyword evidence="13 15" id="KW-0407">Ion channel</keyword>
<dbReference type="Gene3D" id="1.10.287.70">
    <property type="match status" value="1"/>
</dbReference>
<comment type="subunit">
    <text evidence="3">May form heteromers.</text>
</comment>
<evidence type="ECO:0000256" key="2">
    <source>
        <dbReference type="ARBA" id="ARBA00008685"/>
    </source>
</evidence>
<dbReference type="InterPro" id="IPR001320">
    <property type="entry name" value="Iontro_rcpt_C"/>
</dbReference>
<accession>A0A2P6SDZ2</accession>
<evidence type="ECO:0000256" key="14">
    <source>
        <dbReference type="ARBA" id="ARBA00049638"/>
    </source>
</evidence>
<evidence type="ECO:0000259" key="17">
    <source>
        <dbReference type="SMART" id="SM00079"/>
    </source>
</evidence>
<dbReference type="EMBL" id="PDCK01000039">
    <property type="protein sequence ID" value="PRQ56893.1"/>
    <property type="molecule type" value="Genomic_DNA"/>
</dbReference>
<comment type="similarity">
    <text evidence="2 15">Belongs to the glutamate-gated ion channel (TC 1.A.10.1) family.</text>
</comment>
<dbReference type="FunFam" id="3.40.190.10:FF:000103">
    <property type="entry name" value="Glutamate receptor"/>
    <property type="match status" value="1"/>
</dbReference>
<dbReference type="Pfam" id="PF00060">
    <property type="entry name" value="Lig_chan"/>
    <property type="match status" value="1"/>
</dbReference>
<evidence type="ECO:0000256" key="16">
    <source>
        <dbReference type="SAM" id="Phobius"/>
    </source>
</evidence>
<evidence type="ECO:0000256" key="1">
    <source>
        <dbReference type="ARBA" id="ARBA00004141"/>
    </source>
</evidence>
<keyword evidence="7 16" id="KW-1133">Transmembrane helix</keyword>
<dbReference type="Gene3D" id="3.40.50.2300">
    <property type="match status" value="2"/>
</dbReference>
<keyword evidence="9 15" id="KW-0472">Membrane</keyword>
<evidence type="ECO:0000313" key="19">
    <source>
        <dbReference type="Proteomes" id="UP000238479"/>
    </source>
</evidence>
<evidence type="ECO:0000256" key="9">
    <source>
        <dbReference type="ARBA" id="ARBA00023136"/>
    </source>
</evidence>